<name>A0A4Q4GWP6_9GAMM</name>
<feature type="transmembrane region" description="Helical" evidence="4">
    <location>
        <begin position="51"/>
        <end position="69"/>
    </location>
</feature>
<evidence type="ECO:0000256" key="4">
    <source>
        <dbReference type="SAM" id="Phobius"/>
    </source>
</evidence>
<dbReference type="EC" id="2.7.13.3" evidence="2"/>
<dbReference type="InterPro" id="IPR036097">
    <property type="entry name" value="HisK_dim/P_sf"/>
</dbReference>
<dbReference type="Gene3D" id="3.30.450.20">
    <property type="entry name" value="PAS domain"/>
    <property type="match status" value="1"/>
</dbReference>
<protein>
    <recommendedName>
        <fullName evidence="2">histidine kinase</fullName>
        <ecNumber evidence="2">2.7.13.3</ecNumber>
    </recommendedName>
</protein>
<dbReference type="InterPro" id="IPR004358">
    <property type="entry name" value="Sig_transdc_His_kin-like_C"/>
</dbReference>
<dbReference type="SMART" id="SM00387">
    <property type="entry name" value="HATPase_c"/>
    <property type="match status" value="1"/>
</dbReference>
<feature type="transmembrane region" description="Helical" evidence="4">
    <location>
        <begin position="155"/>
        <end position="172"/>
    </location>
</feature>
<dbReference type="InterPro" id="IPR003594">
    <property type="entry name" value="HATPase_dom"/>
</dbReference>
<dbReference type="Gene3D" id="1.10.287.130">
    <property type="match status" value="1"/>
</dbReference>
<dbReference type="Pfam" id="PF13188">
    <property type="entry name" value="PAS_8"/>
    <property type="match status" value="1"/>
</dbReference>
<dbReference type="SUPFAM" id="SSF55785">
    <property type="entry name" value="PYP-like sensor domain (PAS domain)"/>
    <property type="match status" value="1"/>
</dbReference>
<feature type="transmembrane region" description="Helical" evidence="4">
    <location>
        <begin position="21"/>
        <end position="39"/>
    </location>
</feature>
<evidence type="ECO:0000256" key="2">
    <source>
        <dbReference type="ARBA" id="ARBA00012438"/>
    </source>
</evidence>
<comment type="catalytic activity">
    <reaction evidence="1">
        <text>ATP + protein L-histidine = ADP + protein N-phospho-L-histidine.</text>
        <dbReference type="EC" id="2.7.13.3"/>
    </reaction>
</comment>
<gene>
    <name evidence="6" type="ORF">G0028_01850</name>
</gene>
<dbReference type="AlphaFoldDB" id="A0A4Q4GWP6"/>
<dbReference type="Pfam" id="PF02518">
    <property type="entry name" value="HATPase_c"/>
    <property type="match status" value="1"/>
</dbReference>
<organism evidence="6 7">
    <name type="scientific">Acinetobacter piscicola</name>
    <dbReference type="NCBI Taxonomy" id="2006115"/>
    <lineage>
        <taxon>Bacteria</taxon>
        <taxon>Pseudomonadati</taxon>
        <taxon>Pseudomonadota</taxon>
        <taxon>Gammaproteobacteria</taxon>
        <taxon>Moraxellales</taxon>
        <taxon>Moraxellaceae</taxon>
        <taxon>Acinetobacter</taxon>
    </lineage>
</organism>
<dbReference type="Pfam" id="PF25323">
    <property type="entry name" value="6TM_PilS"/>
    <property type="match status" value="1"/>
</dbReference>
<dbReference type="SUPFAM" id="SSF47384">
    <property type="entry name" value="Homodimeric domain of signal transducing histidine kinase"/>
    <property type="match status" value="1"/>
</dbReference>
<dbReference type="SUPFAM" id="SSF55874">
    <property type="entry name" value="ATPase domain of HSP90 chaperone/DNA topoisomerase II/histidine kinase"/>
    <property type="match status" value="1"/>
</dbReference>
<sequence>MWPAVSNSLQQTIYRLGTLYSVYRFTLSFCLIIIFLFTSEHNGINYLHSKLYFDSLIIFGFLSFLQLLSLKFFTRYISEQLFAIFLVDIIFLSTLTFSLGGPSLSISLLFVIMVFSANFLLKKNEALIVTLVSVIAVIYQQFVGSLFDVSNLNNISNSALLAFLFFLVYGIGQVSIQRFRVLETINSLQSLELLKLQNINRYILEQIELGYLVLDENYRIVVCNPAACSLLGIAPLYAYANEQYSLVKFQKELFDLLQIKTLEEGQRFQFQSNQSHYTVDIRVQKLIVPHQALTLLTLEDSQKINQKVQQLKLASLGQLSASIAHEIRNPLAAIAQANELSLDADLEQRQMLNAMIERQSQRINQIIQQTLDMAKNKKTIMSDIQLNIFFKDLFINDLADVKNQIALSLPQNYMIQFDESQLRQVLINLVRNAIRHNAHDADFIQILVHAEAQHLYIDVIDFGEGIARQNLAQLFQPFFTTEINGTGLGLYLSQSICEANQAKLMYIEQKQKGACFRIECPLKI</sequence>
<feature type="transmembrane region" description="Helical" evidence="4">
    <location>
        <begin position="81"/>
        <end position="98"/>
    </location>
</feature>
<dbReference type="PRINTS" id="PR00344">
    <property type="entry name" value="BCTRLSENSOR"/>
</dbReference>
<evidence type="ECO:0000256" key="3">
    <source>
        <dbReference type="ARBA" id="ARBA00022553"/>
    </source>
</evidence>
<dbReference type="OrthoDB" id="9815750at2"/>
<dbReference type="SMART" id="SM00388">
    <property type="entry name" value="HisKA"/>
    <property type="match status" value="1"/>
</dbReference>
<dbReference type="InterPro" id="IPR003661">
    <property type="entry name" value="HisK_dim/P_dom"/>
</dbReference>
<dbReference type="Proteomes" id="UP000593966">
    <property type="component" value="Chromosome"/>
</dbReference>
<feature type="domain" description="Histidine kinase" evidence="5">
    <location>
        <begin position="322"/>
        <end position="524"/>
    </location>
</feature>
<dbReference type="PROSITE" id="PS50109">
    <property type="entry name" value="HIS_KIN"/>
    <property type="match status" value="1"/>
</dbReference>
<dbReference type="RefSeq" id="WP_130074532.1">
    <property type="nucleotide sequence ID" value="NZ_CP048659.1"/>
</dbReference>
<dbReference type="EMBL" id="CP048659">
    <property type="protein sequence ID" value="QOW47821.1"/>
    <property type="molecule type" value="Genomic_DNA"/>
</dbReference>
<dbReference type="InterPro" id="IPR036890">
    <property type="entry name" value="HATPase_C_sf"/>
</dbReference>
<dbReference type="Gene3D" id="3.30.565.10">
    <property type="entry name" value="Histidine kinase-like ATPase, C-terminal domain"/>
    <property type="match status" value="1"/>
</dbReference>
<accession>A0A4Q4GWP6</accession>
<keyword evidence="7" id="KW-1185">Reference proteome</keyword>
<dbReference type="GO" id="GO:0000155">
    <property type="term" value="F:phosphorelay sensor kinase activity"/>
    <property type="evidence" value="ECO:0007669"/>
    <property type="project" value="InterPro"/>
</dbReference>
<dbReference type="PANTHER" id="PTHR43065">
    <property type="entry name" value="SENSOR HISTIDINE KINASE"/>
    <property type="match status" value="1"/>
</dbReference>
<reference evidence="6 7" key="1">
    <citation type="submission" date="2020-02" db="EMBL/GenBank/DDBJ databases">
        <title>Tigecycline-resistant Acinetobacter species from pigs and migratory birds.</title>
        <authorList>
            <person name="Chen C."/>
            <person name="Sun J."/>
            <person name="Liao X.-P."/>
            <person name="Liu Y.-H."/>
        </authorList>
    </citation>
    <scope>NUCLEOTIDE SEQUENCE [LARGE SCALE GENOMIC DNA]</scope>
    <source>
        <strain evidence="6 7">YH12207_T</strain>
    </source>
</reference>
<dbReference type="CDD" id="cd00082">
    <property type="entry name" value="HisKA"/>
    <property type="match status" value="1"/>
</dbReference>
<dbReference type="PANTHER" id="PTHR43065:SF52">
    <property type="entry name" value="SENSOR PROTEIN KINASE PILS"/>
    <property type="match status" value="1"/>
</dbReference>
<keyword evidence="4" id="KW-0812">Transmembrane</keyword>
<keyword evidence="4" id="KW-1133">Transmembrane helix</keyword>
<keyword evidence="3" id="KW-0597">Phosphoprotein</keyword>
<evidence type="ECO:0000259" key="5">
    <source>
        <dbReference type="PROSITE" id="PS50109"/>
    </source>
</evidence>
<keyword evidence="4" id="KW-0472">Membrane</keyword>
<dbReference type="InterPro" id="IPR035965">
    <property type="entry name" value="PAS-like_dom_sf"/>
</dbReference>
<evidence type="ECO:0000313" key="6">
    <source>
        <dbReference type="EMBL" id="QOW47821.1"/>
    </source>
</evidence>
<dbReference type="InterPro" id="IPR000014">
    <property type="entry name" value="PAS"/>
</dbReference>
<evidence type="ECO:0000256" key="1">
    <source>
        <dbReference type="ARBA" id="ARBA00000085"/>
    </source>
</evidence>
<evidence type="ECO:0000313" key="7">
    <source>
        <dbReference type="Proteomes" id="UP000593966"/>
    </source>
</evidence>
<dbReference type="Pfam" id="PF00512">
    <property type="entry name" value="HisKA"/>
    <property type="match status" value="1"/>
</dbReference>
<feature type="transmembrane region" description="Helical" evidence="4">
    <location>
        <begin position="126"/>
        <end position="143"/>
    </location>
</feature>
<dbReference type="InterPro" id="IPR005467">
    <property type="entry name" value="His_kinase_dom"/>
</dbReference>
<proteinExistence type="predicted"/>